<dbReference type="EMBL" id="REFG01000001">
    <property type="protein sequence ID" value="RMA76408.1"/>
    <property type="molecule type" value="Genomic_DNA"/>
</dbReference>
<reference evidence="8 9" key="1">
    <citation type="submission" date="2018-10" db="EMBL/GenBank/DDBJ databases">
        <title>Genomic Encyclopedia of Type Strains, Phase IV (KMG-IV): sequencing the most valuable type-strain genomes for metagenomic binning, comparative biology and taxonomic classification.</title>
        <authorList>
            <person name="Goeker M."/>
        </authorList>
    </citation>
    <scope>NUCLEOTIDE SEQUENCE [LARGE SCALE GENOMIC DNA]</scope>
    <source>
        <strain evidence="8 9">DSM 13574</strain>
    </source>
</reference>
<evidence type="ECO:0000256" key="5">
    <source>
        <dbReference type="ARBA" id="ARBA00022989"/>
    </source>
</evidence>
<name>A0ABX9UFS5_9BACT</name>
<dbReference type="PANTHER" id="PTHR34583:SF2">
    <property type="entry name" value="ANTIPORTER SUBUNIT MNHC2-RELATED"/>
    <property type="match status" value="1"/>
</dbReference>
<dbReference type="InterPro" id="IPR050601">
    <property type="entry name" value="CPA3_antiporter_subunitC"/>
</dbReference>
<dbReference type="Pfam" id="PF00420">
    <property type="entry name" value="Oxidored_q2"/>
    <property type="match status" value="1"/>
</dbReference>
<keyword evidence="5 7" id="KW-1133">Transmembrane helix</keyword>
<comment type="similarity">
    <text evidence="2">Belongs to the CPA3 antiporters (TC 2.A.63) subunit C family.</text>
</comment>
<organism evidence="8 9">
    <name type="scientific">Petrotoga olearia</name>
    <dbReference type="NCBI Taxonomy" id="156203"/>
    <lineage>
        <taxon>Bacteria</taxon>
        <taxon>Thermotogati</taxon>
        <taxon>Thermotogota</taxon>
        <taxon>Thermotogae</taxon>
        <taxon>Petrotogales</taxon>
        <taxon>Petrotogaceae</taxon>
        <taxon>Petrotoga</taxon>
    </lineage>
</organism>
<keyword evidence="4 7" id="KW-0812">Transmembrane</keyword>
<accession>A0ABX9UFS5</accession>
<dbReference type="PANTHER" id="PTHR34583">
    <property type="entry name" value="ANTIPORTER SUBUNIT MNHC2-RELATED"/>
    <property type="match status" value="1"/>
</dbReference>
<dbReference type="Gene3D" id="1.10.287.3510">
    <property type="match status" value="1"/>
</dbReference>
<dbReference type="Proteomes" id="UP000279669">
    <property type="component" value="Unassembled WGS sequence"/>
</dbReference>
<evidence type="ECO:0000256" key="1">
    <source>
        <dbReference type="ARBA" id="ARBA00004651"/>
    </source>
</evidence>
<evidence type="ECO:0000256" key="6">
    <source>
        <dbReference type="ARBA" id="ARBA00023136"/>
    </source>
</evidence>
<protein>
    <submittedName>
        <fullName evidence="8">Multisubunit sodium/proton antiporter MrpC subunit</fullName>
    </submittedName>
</protein>
<gene>
    <name evidence="8" type="ORF">C8D75_0049</name>
</gene>
<evidence type="ECO:0000256" key="3">
    <source>
        <dbReference type="ARBA" id="ARBA00022475"/>
    </source>
</evidence>
<dbReference type="InterPro" id="IPR039428">
    <property type="entry name" value="NUOK/Mnh_C1-like"/>
</dbReference>
<feature type="transmembrane region" description="Helical" evidence="7">
    <location>
        <begin position="6"/>
        <end position="27"/>
    </location>
</feature>
<evidence type="ECO:0000256" key="2">
    <source>
        <dbReference type="ARBA" id="ARBA00010388"/>
    </source>
</evidence>
<evidence type="ECO:0000256" key="7">
    <source>
        <dbReference type="SAM" id="Phobius"/>
    </source>
</evidence>
<comment type="caution">
    <text evidence="8">The sequence shown here is derived from an EMBL/GenBank/DDBJ whole genome shotgun (WGS) entry which is preliminary data.</text>
</comment>
<comment type="subcellular location">
    <subcellularLocation>
        <location evidence="1">Cell membrane</location>
        <topology evidence="1">Multi-pass membrane protein</topology>
    </subcellularLocation>
</comment>
<evidence type="ECO:0000313" key="8">
    <source>
        <dbReference type="EMBL" id="RMA76408.1"/>
    </source>
</evidence>
<keyword evidence="9" id="KW-1185">Reference proteome</keyword>
<keyword evidence="3" id="KW-1003">Cell membrane</keyword>
<keyword evidence="6 7" id="KW-0472">Membrane</keyword>
<proteinExistence type="inferred from homology"/>
<sequence>MSLLQIFFMNIFHILTLSIILIGLFGIITKKDLILIFINLGVFQGGIVLFFVLLAYDANSPIITTHLQSYADPLIHSFLLTVIVIGFANLALMLVFAMILSSKFKTLEVDEIEKKIKKK</sequence>
<evidence type="ECO:0000313" key="9">
    <source>
        <dbReference type="Proteomes" id="UP000279669"/>
    </source>
</evidence>
<evidence type="ECO:0000256" key="4">
    <source>
        <dbReference type="ARBA" id="ARBA00022692"/>
    </source>
</evidence>
<feature type="transmembrane region" description="Helical" evidence="7">
    <location>
        <begin position="34"/>
        <end position="56"/>
    </location>
</feature>
<feature type="transmembrane region" description="Helical" evidence="7">
    <location>
        <begin position="76"/>
        <end position="100"/>
    </location>
</feature>